<proteinExistence type="predicted"/>
<dbReference type="EMBL" id="VXIV02002739">
    <property type="protein sequence ID" value="KAF6023271.1"/>
    <property type="molecule type" value="Genomic_DNA"/>
</dbReference>
<gene>
    <name evidence="2" type="ORF">EB796_018428</name>
</gene>
<keyword evidence="1" id="KW-0812">Transmembrane</keyword>
<protein>
    <submittedName>
        <fullName evidence="2">Uncharacterized protein</fullName>
    </submittedName>
</protein>
<organism evidence="2 3">
    <name type="scientific">Bugula neritina</name>
    <name type="common">Brown bryozoan</name>
    <name type="synonym">Sertularia neritina</name>
    <dbReference type="NCBI Taxonomy" id="10212"/>
    <lineage>
        <taxon>Eukaryota</taxon>
        <taxon>Metazoa</taxon>
        <taxon>Spiralia</taxon>
        <taxon>Lophotrochozoa</taxon>
        <taxon>Bryozoa</taxon>
        <taxon>Gymnolaemata</taxon>
        <taxon>Cheilostomatida</taxon>
        <taxon>Flustrina</taxon>
        <taxon>Buguloidea</taxon>
        <taxon>Bugulidae</taxon>
        <taxon>Bugula</taxon>
    </lineage>
</organism>
<sequence length="105" mass="12385">MHMRIDPENGVCLENQTLSGKIQDMKEYVEDNPEYFIYAFSAMFTIVVCRYIVMPWADRWQVNFERELDRRYNEIRRNYRHNRDSGGTTDVVSCLGELGNPAANL</sequence>
<keyword evidence="3" id="KW-1185">Reference proteome</keyword>
<evidence type="ECO:0000313" key="3">
    <source>
        <dbReference type="Proteomes" id="UP000593567"/>
    </source>
</evidence>
<evidence type="ECO:0000313" key="2">
    <source>
        <dbReference type="EMBL" id="KAF6023271.1"/>
    </source>
</evidence>
<dbReference type="Proteomes" id="UP000593567">
    <property type="component" value="Unassembled WGS sequence"/>
</dbReference>
<keyword evidence="1" id="KW-0472">Membrane</keyword>
<evidence type="ECO:0000256" key="1">
    <source>
        <dbReference type="SAM" id="Phobius"/>
    </source>
</evidence>
<reference evidence="2" key="1">
    <citation type="submission" date="2020-06" db="EMBL/GenBank/DDBJ databases">
        <title>Draft genome of Bugula neritina, a colonial animal packing powerful symbionts and potential medicines.</title>
        <authorList>
            <person name="Rayko M."/>
        </authorList>
    </citation>
    <scope>NUCLEOTIDE SEQUENCE [LARGE SCALE GENOMIC DNA]</scope>
    <source>
        <strain evidence="2">Kwan_BN1</strain>
    </source>
</reference>
<comment type="caution">
    <text evidence="2">The sequence shown here is derived from an EMBL/GenBank/DDBJ whole genome shotgun (WGS) entry which is preliminary data.</text>
</comment>
<dbReference type="AlphaFoldDB" id="A0A7J7JC97"/>
<name>A0A7J7JC97_BUGNE</name>
<feature type="transmembrane region" description="Helical" evidence="1">
    <location>
        <begin position="35"/>
        <end position="53"/>
    </location>
</feature>
<accession>A0A7J7JC97</accession>
<keyword evidence="1" id="KW-1133">Transmembrane helix</keyword>